<dbReference type="AlphaFoldDB" id="R7UI64"/>
<evidence type="ECO:0000313" key="5">
    <source>
        <dbReference type="EnsemblMetazoa" id="CapteP38826"/>
    </source>
</evidence>
<evidence type="ECO:0000256" key="3">
    <source>
        <dbReference type="PROSITE-ProRule" id="PRU00023"/>
    </source>
</evidence>
<dbReference type="SUPFAM" id="SSF48403">
    <property type="entry name" value="Ankyrin repeat"/>
    <property type="match status" value="1"/>
</dbReference>
<name>R7UI64_CAPTE</name>
<dbReference type="HOGENOM" id="CLU_000134_45_11_1"/>
<proteinExistence type="predicted"/>
<keyword evidence="2 3" id="KW-0040">ANK repeat</keyword>
<dbReference type="OrthoDB" id="10258888at2759"/>
<dbReference type="SMART" id="SM00248">
    <property type="entry name" value="ANK"/>
    <property type="match status" value="2"/>
</dbReference>
<feature type="non-terminal residue" evidence="4">
    <location>
        <position position="1"/>
    </location>
</feature>
<dbReference type="EMBL" id="AMQN01007720">
    <property type="status" value="NOT_ANNOTATED_CDS"/>
    <property type="molecule type" value="Genomic_DNA"/>
</dbReference>
<dbReference type="InterPro" id="IPR002110">
    <property type="entry name" value="Ankyrin_rpt"/>
</dbReference>
<dbReference type="Proteomes" id="UP000014760">
    <property type="component" value="Unassembled WGS sequence"/>
</dbReference>
<dbReference type="PROSITE" id="PS50297">
    <property type="entry name" value="ANK_REP_REGION"/>
    <property type="match status" value="2"/>
</dbReference>
<reference evidence="4 6" key="2">
    <citation type="journal article" date="2013" name="Nature">
        <title>Insights into bilaterian evolution from three spiralian genomes.</title>
        <authorList>
            <person name="Simakov O."/>
            <person name="Marletaz F."/>
            <person name="Cho S.J."/>
            <person name="Edsinger-Gonzales E."/>
            <person name="Havlak P."/>
            <person name="Hellsten U."/>
            <person name="Kuo D.H."/>
            <person name="Larsson T."/>
            <person name="Lv J."/>
            <person name="Arendt D."/>
            <person name="Savage R."/>
            <person name="Osoegawa K."/>
            <person name="de Jong P."/>
            <person name="Grimwood J."/>
            <person name="Chapman J.A."/>
            <person name="Shapiro H."/>
            <person name="Aerts A."/>
            <person name="Otillar R.P."/>
            <person name="Terry A.Y."/>
            <person name="Boore J.L."/>
            <person name="Grigoriev I.V."/>
            <person name="Lindberg D.R."/>
            <person name="Seaver E.C."/>
            <person name="Weisblat D.A."/>
            <person name="Putnam N.H."/>
            <person name="Rokhsar D.S."/>
        </authorList>
    </citation>
    <scope>NUCLEOTIDE SEQUENCE</scope>
    <source>
        <strain evidence="4 6">I ESC-2004</strain>
    </source>
</reference>
<evidence type="ECO:0000313" key="4">
    <source>
        <dbReference type="EMBL" id="ELU05798.1"/>
    </source>
</evidence>
<dbReference type="PANTHER" id="PTHR24171:SF9">
    <property type="entry name" value="ANKYRIN REPEAT DOMAIN-CONTAINING PROTEIN 39"/>
    <property type="match status" value="1"/>
</dbReference>
<protein>
    <submittedName>
        <fullName evidence="4 5">Uncharacterized protein</fullName>
    </submittedName>
</protein>
<dbReference type="STRING" id="283909.R7UI64"/>
<evidence type="ECO:0000313" key="6">
    <source>
        <dbReference type="Proteomes" id="UP000014760"/>
    </source>
</evidence>
<feature type="repeat" description="ANK" evidence="3">
    <location>
        <begin position="17"/>
        <end position="49"/>
    </location>
</feature>
<feature type="repeat" description="ANK" evidence="3">
    <location>
        <begin position="50"/>
        <end position="76"/>
    </location>
</feature>
<dbReference type="EnsemblMetazoa" id="CapteT38826">
    <property type="protein sequence ID" value="CapteP38826"/>
    <property type="gene ID" value="CapteG38826"/>
</dbReference>
<sequence length="76" mass="8651">VLLMIKHGVDINIGDKEWESPLHLACFHRYERLVKLLLAFGASVNARDVYRQTPLHVASATGDICIAEWLLKYESD</sequence>
<dbReference type="PANTHER" id="PTHR24171">
    <property type="entry name" value="ANKYRIN REPEAT DOMAIN-CONTAINING PROTEIN 39-RELATED"/>
    <property type="match status" value="1"/>
</dbReference>
<gene>
    <name evidence="4" type="ORF">CAPTEDRAFT_38826</name>
</gene>
<reference evidence="5" key="3">
    <citation type="submission" date="2015-06" db="UniProtKB">
        <authorList>
            <consortium name="EnsemblMetazoa"/>
        </authorList>
    </citation>
    <scope>IDENTIFICATION</scope>
</reference>
<keyword evidence="1" id="KW-0677">Repeat</keyword>
<dbReference type="PROSITE" id="PS50088">
    <property type="entry name" value="ANK_REPEAT"/>
    <property type="match status" value="2"/>
</dbReference>
<organism evidence="4">
    <name type="scientific">Capitella teleta</name>
    <name type="common">Polychaete worm</name>
    <dbReference type="NCBI Taxonomy" id="283909"/>
    <lineage>
        <taxon>Eukaryota</taxon>
        <taxon>Metazoa</taxon>
        <taxon>Spiralia</taxon>
        <taxon>Lophotrochozoa</taxon>
        <taxon>Annelida</taxon>
        <taxon>Polychaeta</taxon>
        <taxon>Sedentaria</taxon>
        <taxon>Scolecida</taxon>
        <taxon>Capitellidae</taxon>
        <taxon>Capitella</taxon>
    </lineage>
</organism>
<evidence type="ECO:0000256" key="1">
    <source>
        <dbReference type="ARBA" id="ARBA00022737"/>
    </source>
</evidence>
<reference evidence="6" key="1">
    <citation type="submission" date="2012-12" db="EMBL/GenBank/DDBJ databases">
        <authorList>
            <person name="Hellsten U."/>
            <person name="Grimwood J."/>
            <person name="Chapman J.A."/>
            <person name="Shapiro H."/>
            <person name="Aerts A."/>
            <person name="Otillar R.P."/>
            <person name="Terry A.Y."/>
            <person name="Boore J.L."/>
            <person name="Simakov O."/>
            <person name="Marletaz F."/>
            <person name="Cho S.-J."/>
            <person name="Edsinger-Gonzales E."/>
            <person name="Havlak P."/>
            <person name="Kuo D.-H."/>
            <person name="Larsson T."/>
            <person name="Lv J."/>
            <person name="Arendt D."/>
            <person name="Savage R."/>
            <person name="Osoegawa K."/>
            <person name="de Jong P."/>
            <person name="Lindberg D.R."/>
            <person name="Seaver E.C."/>
            <person name="Weisblat D.A."/>
            <person name="Putnam N.H."/>
            <person name="Grigoriev I.V."/>
            <person name="Rokhsar D.S."/>
        </authorList>
    </citation>
    <scope>NUCLEOTIDE SEQUENCE</scope>
    <source>
        <strain evidence="6">I ESC-2004</strain>
    </source>
</reference>
<feature type="non-terminal residue" evidence="4">
    <location>
        <position position="76"/>
    </location>
</feature>
<keyword evidence="6" id="KW-1185">Reference proteome</keyword>
<accession>R7UI64</accession>
<dbReference type="Gene3D" id="1.25.40.20">
    <property type="entry name" value="Ankyrin repeat-containing domain"/>
    <property type="match status" value="1"/>
</dbReference>
<dbReference type="InterPro" id="IPR036770">
    <property type="entry name" value="Ankyrin_rpt-contain_sf"/>
</dbReference>
<dbReference type="EMBL" id="KB301235">
    <property type="protein sequence ID" value="ELU05798.1"/>
    <property type="molecule type" value="Genomic_DNA"/>
</dbReference>
<dbReference type="Pfam" id="PF12796">
    <property type="entry name" value="Ank_2"/>
    <property type="match status" value="1"/>
</dbReference>
<evidence type="ECO:0000256" key="2">
    <source>
        <dbReference type="ARBA" id="ARBA00023043"/>
    </source>
</evidence>